<organism evidence="2">
    <name type="scientific">hydrothermal vent metagenome</name>
    <dbReference type="NCBI Taxonomy" id="652676"/>
    <lineage>
        <taxon>unclassified sequences</taxon>
        <taxon>metagenomes</taxon>
        <taxon>ecological metagenomes</taxon>
    </lineage>
</organism>
<accession>A0A3B1AKJ1</accession>
<reference evidence="2" key="1">
    <citation type="submission" date="2018-06" db="EMBL/GenBank/DDBJ databases">
        <authorList>
            <person name="Zhirakovskaya E."/>
        </authorList>
    </citation>
    <scope>NUCLEOTIDE SEQUENCE</scope>
</reference>
<protein>
    <submittedName>
        <fullName evidence="2">Uncharacterized protein</fullName>
    </submittedName>
</protein>
<feature type="region of interest" description="Disordered" evidence="1">
    <location>
        <begin position="15"/>
        <end position="35"/>
    </location>
</feature>
<dbReference type="AlphaFoldDB" id="A0A3B1AKJ1"/>
<sequence length="35" mass="3948">MFDLFNFTRIVGSSTTEVEPTVEPNNRSDAANCRE</sequence>
<evidence type="ECO:0000256" key="1">
    <source>
        <dbReference type="SAM" id="MobiDB-lite"/>
    </source>
</evidence>
<gene>
    <name evidence="2" type="ORF">MNBD_GAMMA25-1831</name>
</gene>
<evidence type="ECO:0000313" key="2">
    <source>
        <dbReference type="EMBL" id="VAX06369.1"/>
    </source>
</evidence>
<name>A0A3B1AKJ1_9ZZZZ</name>
<proteinExistence type="predicted"/>
<feature type="compositionally biased region" description="Polar residues" evidence="1">
    <location>
        <begin position="15"/>
        <end position="29"/>
    </location>
</feature>
<dbReference type="EMBL" id="UOFY01000008">
    <property type="protein sequence ID" value="VAX06369.1"/>
    <property type="molecule type" value="Genomic_DNA"/>
</dbReference>